<feature type="region of interest" description="Disordered" evidence="1">
    <location>
        <begin position="95"/>
        <end position="151"/>
    </location>
</feature>
<accession>A0A2B4SBW3</accession>
<feature type="transmembrane region" description="Helical" evidence="2">
    <location>
        <begin position="60"/>
        <end position="81"/>
    </location>
</feature>
<keyword evidence="2" id="KW-0812">Transmembrane</keyword>
<feature type="compositionally biased region" description="Polar residues" evidence="1">
    <location>
        <begin position="95"/>
        <end position="107"/>
    </location>
</feature>
<evidence type="ECO:0000313" key="4">
    <source>
        <dbReference type="Proteomes" id="UP000225706"/>
    </source>
</evidence>
<gene>
    <name evidence="3" type="ORF">AWC38_SpisGene9350</name>
</gene>
<dbReference type="EMBL" id="LSMT01000136">
    <property type="protein sequence ID" value="PFX26032.1"/>
    <property type="molecule type" value="Genomic_DNA"/>
</dbReference>
<evidence type="ECO:0000256" key="1">
    <source>
        <dbReference type="SAM" id="MobiDB-lite"/>
    </source>
</evidence>
<reference evidence="4" key="1">
    <citation type="journal article" date="2017" name="bioRxiv">
        <title>Comparative analysis of the genomes of Stylophora pistillata and Acropora digitifera provides evidence for extensive differences between species of corals.</title>
        <authorList>
            <person name="Voolstra C.R."/>
            <person name="Li Y."/>
            <person name="Liew Y.J."/>
            <person name="Baumgarten S."/>
            <person name="Zoccola D."/>
            <person name="Flot J.-F."/>
            <person name="Tambutte S."/>
            <person name="Allemand D."/>
            <person name="Aranda M."/>
        </authorList>
    </citation>
    <scope>NUCLEOTIDE SEQUENCE [LARGE SCALE GENOMIC DNA]</scope>
</reference>
<dbReference type="AlphaFoldDB" id="A0A2B4SBW3"/>
<keyword evidence="2" id="KW-1133">Transmembrane helix</keyword>
<keyword evidence="4" id="KW-1185">Reference proteome</keyword>
<protein>
    <submittedName>
        <fullName evidence="3">Uncharacterized protein</fullName>
    </submittedName>
</protein>
<evidence type="ECO:0000256" key="2">
    <source>
        <dbReference type="SAM" id="Phobius"/>
    </source>
</evidence>
<keyword evidence="2" id="KW-0472">Membrane</keyword>
<feature type="compositionally biased region" description="Basic and acidic residues" evidence="1">
    <location>
        <begin position="109"/>
        <end position="120"/>
    </location>
</feature>
<dbReference type="Proteomes" id="UP000225706">
    <property type="component" value="Unassembled WGS sequence"/>
</dbReference>
<organism evidence="3 4">
    <name type="scientific">Stylophora pistillata</name>
    <name type="common">Smooth cauliflower coral</name>
    <dbReference type="NCBI Taxonomy" id="50429"/>
    <lineage>
        <taxon>Eukaryota</taxon>
        <taxon>Metazoa</taxon>
        <taxon>Cnidaria</taxon>
        <taxon>Anthozoa</taxon>
        <taxon>Hexacorallia</taxon>
        <taxon>Scleractinia</taxon>
        <taxon>Astrocoeniina</taxon>
        <taxon>Pocilloporidae</taxon>
        <taxon>Stylophora</taxon>
    </lineage>
</organism>
<evidence type="ECO:0000313" key="3">
    <source>
        <dbReference type="EMBL" id="PFX26032.1"/>
    </source>
</evidence>
<sequence>MSGNFSLILAHGQKLVADSASFLTSLTGWPSTVSTPQPIKPTTPHDEPIETSKGLSTSTLVGIIVGSVVGLVLTIAGVIVIRMRKRKGKEVKDISNSQLKLTISPRNSKGHDNREMKQENSEGYDQSNQFPMMEFREDVDLPGTPYYPDRR</sequence>
<proteinExistence type="predicted"/>
<feature type="compositionally biased region" description="Polar residues" evidence="1">
    <location>
        <begin position="121"/>
        <end position="130"/>
    </location>
</feature>
<comment type="caution">
    <text evidence="3">The sequence shown here is derived from an EMBL/GenBank/DDBJ whole genome shotgun (WGS) entry which is preliminary data.</text>
</comment>
<name>A0A2B4SBW3_STYPI</name>